<sequence>MSSSNSVSSTRVTESGASSGEPQCYCGVTTYMKTSYTEHNFGHRFYSCSIYKIKRACEFFAWVDPPMCDHGKRVLKHMRDRQECLNVDQKDVQILKKEVEEHKDEIQKNCVHEKKYKEEVEKHHKHMKKYKVALVVLSIVVVCLFF</sequence>
<keyword evidence="1" id="KW-0479">Metal-binding</keyword>
<name>A0A6A1UM76_9ROSI</name>
<dbReference type="Pfam" id="PF06839">
    <property type="entry name" value="Zn_ribbon_GRF"/>
    <property type="match status" value="1"/>
</dbReference>
<feature type="region of interest" description="Disordered" evidence="5">
    <location>
        <begin position="1"/>
        <end position="20"/>
    </location>
</feature>
<keyword evidence="3" id="KW-0862">Zinc</keyword>
<dbReference type="EMBL" id="RXIC02000083">
    <property type="protein sequence ID" value="KAB1201286.1"/>
    <property type="molecule type" value="Genomic_DNA"/>
</dbReference>
<dbReference type="PANTHER" id="PTHR33248">
    <property type="entry name" value="ZINC ION-BINDING PROTEIN"/>
    <property type="match status" value="1"/>
</dbReference>
<dbReference type="PROSITE" id="PS51999">
    <property type="entry name" value="ZF_GRF"/>
    <property type="match status" value="1"/>
</dbReference>
<accession>A0A6A1UM76</accession>
<feature type="compositionally biased region" description="Low complexity" evidence="5">
    <location>
        <begin position="1"/>
        <end position="15"/>
    </location>
</feature>
<protein>
    <recommendedName>
        <fullName evidence="6">GRF-type domain-containing protein</fullName>
    </recommendedName>
</protein>
<proteinExistence type="predicted"/>
<organism evidence="7 8">
    <name type="scientific">Morella rubra</name>
    <name type="common">Chinese bayberry</name>
    <dbReference type="NCBI Taxonomy" id="262757"/>
    <lineage>
        <taxon>Eukaryota</taxon>
        <taxon>Viridiplantae</taxon>
        <taxon>Streptophyta</taxon>
        <taxon>Embryophyta</taxon>
        <taxon>Tracheophyta</taxon>
        <taxon>Spermatophyta</taxon>
        <taxon>Magnoliopsida</taxon>
        <taxon>eudicotyledons</taxon>
        <taxon>Gunneridae</taxon>
        <taxon>Pentapetalae</taxon>
        <taxon>rosids</taxon>
        <taxon>fabids</taxon>
        <taxon>Fagales</taxon>
        <taxon>Myricaceae</taxon>
        <taxon>Morella</taxon>
    </lineage>
</organism>
<dbReference type="GO" id="GO:0008270">
    <property type="term" value="F:zinc ion binding"/>
    <property type="evidence" value="ECO:0007669"/>
    <property type="project" value="UniProtKB-KW"/>
</dbReference>
<reference evidence="7 8" key="1">
    <citation type="journal article" date="2019" name="Plant Biotechnol. J.">
        <title>The red bayberry genome and genetic basis of sex determination.</title>
        <authorList>
            <person name="Jia H.M."/>
            <person name="Jia H.J."/>
            <person name="Cai Q.L."/>
            <person name="Wang Y."/>
            <person name="Zhao H.B."/>
            <person name="Yang W.F."/>
            <person name="Wang G.Y."/>
            <person name="Li Y.H."/>
            <person name="Zhan D.L."/>
            <person name="Shen Y.T."/>
            <person name="Niu Q.F."/>
            <person name="Chang L."/>
            <person name="Qiu J."/>
            <person name="Zhao L."/>
            <person name="Xie H.B."/>
            <person name="Fu W.Y."/>
            <person name="Jin J."/>
            <person name="Li X.W."/>
            <person name="Jiao Y."/>
            <person name="Zhou C.C."/>
            <person name="Tu T."/>
            <person name="Chai C.Y."/>
            <person name="Gao J.L."/>
            <person name="Fan L.J."/>
            <person name="van de Weg E."/>
            <person name="Wang J.Y."/>
            <person name="Gao Z.S."/>
        </authorList>
    </citation>
    <scope>NUCLEOTIDE SEQUENCE [LARGE SCALE GENOMIC DNA]</scope>
    <source>
        <tissue evidence="7">Leaves</tissue>
    </source>
</reference>
<evidence type="ECO:0000256" key="5">
    <source>
        <dbReference type="SAM" id="MobiDB-lite"/>
    </source>
</evidence>
<keyword evidence="2 4" id="KW-0863">Zinc-finger</keyword>
<dbReference type="Proteomes" id="UP000516437">
    <property type="component" value="Unassembled WGS sequence"/>
</dbReference>
<evidence type="ECO:0000256" key="2">
    <source>
        <dbReference type="ARBA" id="ARBA00022771"/>
    </source>
</evidence>
<evidence type="ECO:0000313" key="7">
    <source>
        <dbReference type="EMBL" id="KAB1201286.1"/>
    </source>
</evidence>
<evidence type="ECO:0000256" key="4">
    <source>
        <dbReference type="PROSITE-ProRule" id="PRU01343"/>
    </source>
</evidence>
<dbReference type="InterPro" id="IPR010666">
    <property type="entry name" value="Znf_GRF"/>
</dbReference>
<gene>
    <name evidence="7" type="ORF">CJ030_MR0G004406</name>
</gene>
<dbReference type="AlphaFoldDB" id="A0A6A1UM76"/>
<evidence type="ECO:0000256" key="3">
    <source>
        <dbReference type="ARBA" id="ARBA00022833"/>
    </source>
</evidence>
<comment type="caution">
    <text evidence="7">The sequence shown here is derived from an EMBL/GenBank/DDBJ whole genome shotgun (WGS) entry which is preliminary data.</text>
</comment>
<evidence type="ECO:0000259" key="6">
    <source>
        <dbReference type="PROSITE" id="PS51999"/>
    </source>
</evidence>
<feature type="domain" description="GRF-type" evidence="6">
    <location>
        <begin position="24"/>
        <end position="66"/>
    </location>
</feature>
<evidence type="ECO:0000313" key="8">
    <source>
        <dbReference type="Proteomes" id="UP000516437"/>
    </source>
</evidence>
<keyword evidence="8" id="KW-1185">Reference proteome</keyword>
<evidence type="ECO:0000256" key="1">
    <source>
        <dbReference type="ARBA" id="ARBA00022723"/>
    </source>
</evidence>